<dbReference type="GeneID" id="84024308"/>
<dbReference type="Proteomes" id="UP001202031">
    <property type="component" value="Unassembled WGS sequence"/>
</dbReference>
<proteinExistence type="predicted"/>
<organism evidence="1 2">
    <name type="scientific">Akkermansia massiliensis</name>
    <dbReference type="NCBI Taxonomy" id="2927224"/>
    <lineage>
        <taxon>Bacteria</taxon>
        <taxon>Pseudomonadati</taxon>
        <taxon>Verrucomicrobiota</taxon>
        <taxon>Verrucomicrobiia</taxon>
        <taxon>Verrucomicrobiales</taxon>
        <taxon>Akkermansiaceae</taxon>
        <taxon>Akkermansia</taxon>
    </lineage>
</organism>
<keyword evidence="2" id="KW-1185">Reference proteome</keyword>
<protein>
    <recommendedName>
        <fullName evidence="3">DNA-binding protein</fullName>
    </recommendedName>
</protein>
<name>A0ABT0RA03_9BACT</name>
<comment type="caution">
    <text evidence="1">The sequence shown here is derived from an EMBL/GenBank/DDBJ whole genome shotgun (WGS) entry which is preliminary data.</text>
</comment>
<evidence type="ECO:0008006" key="3">
    <source>
        <dbReference type="Google" id="ProtNLM"/>
    </source>
</evidence>
<sequence length="121" mass="13469">MNALSENPLKKLEADGMGMMPISVTAALAWSEWLLERLKTDMRETDAPTSIEAVWASQKTLAARYDMSISSMGRYLSEARESHCVRILQPERGGKSGNARYNVEDMDAFMTGKGKEGKHEV</sequence>
<reference evidence="1 2" key="1">
    <citation type="submission" date="2022-03" db="EMBL/GenBank/DDBJ databases">
        <title>Taxonomic description of new species and reclassification of some bacterial strains.</title>
        <authorList>
            <person name="Ndongo S."/>
        </authorList>
    </citation>
    <scope>NUCLEOTIDE SEQUENCE [LARGE SCALE GENOMIC DNA]</scope>
    <source>
        <strain evidence="1 2">Marseille-P6666</strain>
    </source>
</reference>
<gene>
    <name evidence="1" type="ORF">M8N44_10550</name>
</gene>
<evidence type="ECO:0000313" key="2">
    <source>
        <dbReference type="Proteomes" id="UP001202031"/>
    </source>
</evidence>
<dbReference type="RefSeq" id="WP_102727914.1">
    <property type="nucleotide sequence ID" value="NZ_CP072027.1"/>
</dbReference>
<accession>A0ABT0RA03</accession>
<evidence type="ECO:0000313" key="1">
    <source>
        <dbReference type="EMBL" id="MCL6657747.1"/>
    </source>
</evidence>
<dbReference type="EMBL" id="JAMGSI010000002">
    <property type="protein sequence ID" value="MCL6657747.1"/>
    <property type="molecule type" value="Genomic_DNA"/>
</dbReference>